<dbReference type="SUPFAM" id="SSF56281">
    <property type="entry name" value="Metallo-hydrolase/oxidoreductase"/>
    <property type="match status" value="1"/>
</dbReference>
<sequence>MRITRRFHACVDYTHGDTTVIVDPGSFETPENLDSADAVLITHIHPDHVDAAALDAAKTKNPALAIYGPAELAEHLSSEYTVVADGDTFTVGEITVETFETPHGTITSFIPLPENLGFILNGTVFQTGDSFPRLSERLRGVETVLIPVSAPWLKMLDVDTYLGESKPPRFIGIHDGIDNDNGVTLRTGLLTKLAQHHDLEFTPLRPGESVEV</sequence>
<evidence type="ECO:0000313" key="2">
    <source>
        <dbReference type="EMBL" id="MDR7328974.1"/>
    </source>
</evidence>
<dbReference type="Gene3D" id="3.60.15.10">
    <property type="entry name" value="Ribonuclease Z/Hydroxyacylglutathione hydrolase-like"/>
    <property type="match status" value="1"/>
</dbReference>
<dbReference type="InterPro" id="IPR036866">
    <property type="entry name" value="RibonucZ/Hydroxyglut_hydro"/>
</dbReference>
<name>A0ABU1ZVL3_9CORY</name>
<comment type="caution">
    <text evidence="2">The sequence shown here is derived from an EMBL/GenBank/DDBJ whole genome shotgun (WGS) entry which is preliminary data.</text>
</comment>
<keyword evidence="3" id="KW-1185">Reference proteome</keyword>
<reference evidence="2" key="1">
    <citation type="submission" date="2023-07" db="EMBL/GenBank/DDBJ databases">
        <title>Sequencing the genomes of 1000 actinobacteria strains.</title>
        <authorList>
            <person name="Klenk H.-P."/>
        </authorList>
    </citation>
    <scope>NUCLEOTIDE SEQUENCE</scope>
    <source>
        <strain evidence="2">DSM 107476</strain>
    </source>
</reference>
<evidence type="ECO:0000313" key="3">
    <source>
        <dbReference type="Proteomes" id="UP001180840"/>
    </source>
</evidence>
<dbReference type="EMBL" id="JAVDXZ010000001">
    <property type="protein sequence ID" value="MDR7328974.1"/>
    <property type="molecule type" value="Genomic_DNA"/>
</dbReference>
<dbReference type="PANTHER" id="PTHR43546:SF3">
    <property type="entry name" value="UPF0173 METAL-DEPENDENT HYDROLASE MJ1163"/>
    <property type="match status" value="1"/>
</dbReference>
<accession>A0ABU1ZVL3</accession>
<dbReference type="RefSeq" id="WP_290197959.1">
    <property type="nucleotide sequence ID" value="NZ_CP047654.1"/>
</dbReference>
<dbReference type="SMART" id="SM00849">
    <property type="entry name" value="Lactamase_B"/>
    <property type="match status" value="1"/>
</dbReference>
<gene>
    <name evidence="2" type="ORF">J2S39_000650</name>
</gene>
<dbReference type="Proteomes" id="UP001180840">
    <property type="component" value="Unassembled WGS sequence"/>
</dbReference>
<dbReference type="InterPro" id="IPR001279">
    <property type="entry name" value="Metallo-B-lactamas"/>
</dbReference>
<evidence type="ECO:0000259" key="1">
    <source>
        <dbReference type="SMART" id="SM00849"/>
    </source>
</evidence>
<protein>
    <submittedName>
        <fullName evidence="2">L-ascorbate metabolism protein UlaG (Beta-lactamase superfamily)</fullName>
    </submittedName>
</protein>
<proteinExistence type="predicted"/>
<dbReference type="Pfam" id="PF13483">
    <property type="entry name" value="Lactamase_B_3"/>
    <property type="match status" value="1"/>
</dbReference>
<dbReference type="InterPro" id="IPR050114">
    <property type="entry name" value="UPF0173_UPF0282_UlaG_hydrolase"/>
</dbReference>
<feature type="domain" description="Metallo-beta-lactamase" evidence="1">
    <location>
        <begin position="7"/>
        <end position="174"/>
    </location>
</feature>
<dbReference type="PANTHER" id="PTHR43546">
    <property type="entry name" value="UPF0173 METAL-DEPENDENT HYDROLASE MJ1163-RELATED"/>
    <property type="match status" value="1"/>
</dbReference>
<organism evidence="2 3">
    <name type="scientific">Corynebacterium guangdongense</name>
    <dbReference type="NCBI Taxonomy" id="1783348"/>
    <lineage>
        <taxon>Bacteria</taxon>
        <taxon>Bacillati</taxon>
        <taxon>Actinomycetota</taxon>
        <taxon>Actinomycetes</taxon>
        <taxon>Mycobacteriales</taxon>
        <taxon>Corynebacteriaceae</taxon>
        <taxon>Corynebacterium</taxon>
    </lineage>
</organism>